<evidence type="ECO:0000313" key="2">
    <source>
        <dbReference type="Proteomes" id="UP001500843"/>
    </source>
</evidence>
<comment type="caution">
    <text evidence="1">The sequence shown here is derived from an EMBL/GenBank/DDBJ whole genome shotgun (WGS) entry which is preliminary data.</text>
</comment>
<keyword evidence="2" id="KW-1185">Reference proteome</keyword>
<reference evidence="2" key="1">
    <citation type="journal article" date="2019" name="Int. J. Syst. Evol. Microbiol.">
        <title>The Global Catalogue of Microorganisms (GCM) 10K type strain sequencing project: providing services to taxonomists for standard genome sequencing and annotation.</title>
        <authorList>
            <consortium name="The Broad Institute Genomics Platform"/>
            <consortium name="The Broad Institute Genome Sequencing Center for Infectious Disease"/>
            <person name="Wu L."/>
            <person name="Ma J."/>
        </authorList>
    </citation>
    <scope>NUCLEOTIDE SEQUENCE [LARGE SCALE GENOMIC DNA]</scope>
    <source>
        <strain evidence="2">JCM 17975</strain>
    </source>
</reference>
<evidence type="ECO:0000313" key="1">
    <source>
        <dbReference type="EMBL" id="GAA4703613.1"/>
    </source>
</evidence>
<dbReference type="RefSeq" id="WP_253867716.1">
    <property type="nucleotide sequence ID" value="NZ_BAABHM010000011.1"/>
</dbReference>
<name>A0ABP8XBJ6_9MICO</name>
<organism evidence="1 2">
    <name type="scientific">Promicromonospora umidemergens</name>
    <dbReference type="NCBI Taxonomy" id="629679"/>
    <lineage>
        <taxon>Bacteria</taxon>
        <taxon>Bacillati</taxon>
        <taxon>Actinomycetota</taxon>
        <taxon>Actinomycetes</taxon>
        <taxon>Micrococcales</taxon>
        <taxon>Promicromonosporaceae</taxon>
        <taxon>Promicromonospora</taxon>
    </lineage>
</organism>
<sequence>MSARTAVVGELDWTIDPPEGWLVVPAAGTETPDVISAWEQEVTEALRVSFEQASEGSDLSEDERAHVLETVTASIANLRAQADGAAGAGERVVAAFGLPDRGPVPVVVAVGMSDPGTPDAALLEALGAKGGGAPLNPPTVEYLDLPDGDGVRVSRLDIGDDGGAWLSVGLGRRTEYPDAVVDTVILWRTQDLFAVPLMMEVLDELLPAITITRSES</sequence>
<dbReference type="EMBL" id="BAABHM010000011">
    <property type="protein sequence ID" value="GAA4703613.1"/>
    <property type="molecule type" value="Genomic_DNA"/>
</dbReference>
<protein>
    <recommendedName>
        <fullName evidence="3">ESAT-6 protein secretion system EspG family protein</fullName>
    </recommendedName>
</protein>
<accession>A0ABP8XBJ6</accession>
<dbReference type="Proteomes" id="UP001500843">
    <property type="component" value="Unassembled WGS sequence"/>
</dbReference>
<proteinExistence type="predicted"/>
<gene>
    <name evidence="1" type="ORF">GCM10023198_26330</name>
</gene>
<evidence type="ECO:0008006" key="3">
    <source>
        <dbReference type="Google" id="ProtNLM"/>
    </source>
</evidence>